<comment type="caution">
    <text evidence="1">The sequence shown here is derived from an EMBL/GenBank/DDBJ whole genome shotgun (WGS) entry which is preliminary data.</text>
</comment>
<evidence type="ECO:0000313" key="1">
    <source>
        <dbReference type="EMBL" id="KAF3059000.1"/>
    </source>
</evidence>
<evidence type="ECO:0000313" key="2">
    <source>
        <dbReference type="Proteomes" id="UP000801864"/>
    </source>
</evidence>
<accession>A0A9P4X592</accession>
<keyword evidence="2" id="KW-1185">Reference proteome</keyword>
<sequence>MTVEARRSLSLTRTVSNGIECSAVLSIGLMELNLGQGRGNANARMTQSRKTPDKCMPDLINMAMISKIDNDDIEDPSQLQYVKDQHMHLLRLNGMYKPHVRYDFWFCRNGATNPIRYPNRPPSSPFGFFLYRCKGAK</sequence>
<name>A0A9P4X592_9HYPO</name>
<dbReference type="AlphaFoldDB" id="A0A9P4X592"/>
<dbReference type="Proteomes" id="UP000801864">
    <property type="component" value="Unassembled WGS sequence"/>
</dbReference>
<protein>
    <submittedName>
        <fullName evidence="1">Uncharacterized protein</fullName>
    </submittedName>
</protein>
<reference evidence="1 2" key="1">
    <citation type="submission" date="2018-06" db="EMBL/GenBank/DDBJ databases">
        <title>Genome analysis of cellulolytic fungus Trichoderma lentiforme CFAM-422.</title>
        <authorList>
            <person name="Steindorff A.S."/>
            <person name="Formighieri E.F."/>
            <person name="Midorikawa G.E.O."/>
            <person name="Tamietti M.S."/>
            <person name="Ramos E.Z."/>
            <person name="Silva A.S."/>
            <person name="Bon E.P.S."/>
            <person name="Mendes T.D."/>
            <person name="Damaso M.C.T."/>
            <person name="Favaro L.C.L."/>
        </authorList>
    </citation>
    <scope>NUCLEOTIDE SEQUENCE [LARGE SCALE GENOMIC DNA]</scope>
    <source>
        <strain evidence="1 2">CFAM-422</strain>
    </source>
</reference>
<gene>
    <name evidence="1" type="ORF">CFAM422_011741</name>
</gene>
<proteinExistence type="predicted"/>
<organism evidence="1 2">
    <name type="scientific">Trichoderma lentiforme</name>
    <dbReference type="NCBI Taxonomy" id="1567552"/>
    <lineage>
        <taxon>Eukaryota</taxon>
        <taxon>Fungi</taxon>
        <taxon>Dikarya</taxon>
        <taxon>Ascomycota</taxon>
        <taxon>Pezizomycotina</taxon>
        <taxon>Sordariomycetes</taxon>
        <taxon>Hypocreomycetidae</taxon>
        <taxon>Hypocreales</taxon>
        <taxon>Hypocreaceae</taxon>
        <taxon>Trichoderma</taxon>
    </lineage>
</organism>
<dbReference type="EMBL" id="QLNT01000025">
    <property type="protein sequence ID" value="KAF3059000.1"/>
    <property type="molecule type" value="Genomic_DNA"/>
</dbReference>